<dbReference type="Proteomes" id="UP000028702">
    <property type="component" value="Unassembled WGS sequence"/>
</dbReference>
<dbReference type="AlphaFoldDB" id="A0A081BFD4"/>
<dbReference type="PANTHER" id="PTHR46124">
    <property type="entry name" value="D-AMINOACYL-TRNA DEACYLASE"/>
    <property type="match status" value="1"/>
</dbReference>
<dbReference type="InterPro" id="IPR032466">
    <property type="entry name" value="Metal_Hydrolase"/>
</dbReference>
<dbReference type="EMBL" id="BBIO01000027">
    <property type="protein sequence ID" value="GAK46752.1"/>
    <property type="molecule type" value="Genomic_DNA"/>
</dbReference>
<evidence type="ECO:0000313" key="5">
    <source>
        <dbReference type="EMBL" id="GAK46752.1"/>
    </source>
</evidence>
<protein>
    <submittedName>
        <fullName evidence="5">TatD family hydrolase</fullName>
    </submittedName>
</protein>
<feature type="binding site" evidence="4">
    <location>
        <position position="156"/>
    </location>
    <ligand>
        <name>a divalent metal cation</name>
        <dbReference type="ChEBI" id="CHEBI:60240"/>
        <label>2</label>
    </ligand>
</feature>
<dbReference type="GO" id="GO:0046872">
    <property type="term" value="F:metal ion binding"/>
    <property type="evidence" value="ECO:0007669"/>
    <property type="project" value="UniProtKB-KW"/>
</dbReference>
<gene>
    <name evidence="5" type="ORF">M2A_3251</name>
</gene>
<dbReference type="PIRSF" id="PIRSF005902">
    <property type="entry name" value="DNase_TatD"/>
    <property type="match status" value="1"/>
</dbReference>
<feature type="binding site" evidence="4">
    <location>
        <position position="8"/>
    </location>
    <ligand>
        <name>a divalent metal cation</name>
        <dbReference type="ChEBI" id="CHEBI:60240"/>
        <label>1</label>
    </ligand>
</feature>
<dbReference type="STRING" id="1333998.M2A_3251"/>
<dbReference type="PROSITE" id="PS01091">
    <property type="entry name" value="TATD_3"/>
    <property type="match status" value="1"/>
</dbReference>
<dbReference type="Gene3D" id="3.20.20.140">
    <property type="entry name" value="Metal-dependent hydrolases"/>
    <property type="match status" value="1"/>
</dbReference>
<evidence type="ECO:0000256" key="2">
    <source>
        <dbReference type="ARBA" id="ARBA00022723"/>
    </source>
</evidence>
<evidence type="ECO:0000256" key="4">
    <source>
        <dbReference type="PIRSR" id="PIRSR005902-1"/>
    </source>
</evidence>
<organism evidence="5 6">
    <name type="scientific">Tepidicaulis marinus</name>
    <dbReference type="NCBI Taxonomy" id="1333998"/>
    <lineage>
        <taxon>Bacteria</taxon>
        <taxon>Pseudomonadati</taxon>
        <taxon>Pseudomonadota</taxon>
        <taxon>Alphaproteobacteria</taxon>
        <taxon>Hyphomicrobiales</taxon>
        <taxon>Parvibaculaceae</taxon>
        <taxon>Tepidicaulis</taxon>
    </lineage>
</organism>
<dbReference type="InterPro" id="IPR015991">
    <property type="entry name" value="TatD/YcfH-like"/>
</dbReference>
<reference evidence="5 6" key="1">
    <citation type="submission" date="2014-07" db="EMBL/GenBank/DDBJ databases">
        <title>Tepidicaulis marinum gen. nov., sp. nov., a novel marine bacterium denitrifying nitrate to nitrous oxide strictly under microaerobic conditions.</title>
        <authorList>
            <person name="Takeuchi M."/>
            <person name="Yamagishi T."/>
            <person name="Kamagata Y."/>
            <person name="Oshima K."/>
            <person name="Hattori M."/>
            <person name="Katayama T."/>
            <person name="Hanada S."/>
            <person name="Tamaki H."/>
            <person name="Marumo K."/>
            <person name="Maeda H."/>
            <person name="Nedachi M."/>
            <person name="Iwasaki W."/>
            <person name="Suwa Y."/>
            <person name="Sakata S."/>
        </authorList>
    </citation>
    <scope>NUCLEOTIDE SEQUENCE [LARGE SCALE GENOMIC DNA]</scope>
    <source>
        <strain evidence="5 6">MA2</strain>
    </source>
</reference>
<dbReference type="eggNOG" id="COG0084">
    <property type="taxonomic scope" value="Bacteria"/>
</dbReference>
<feature type="binding site" evidence="4">
    <location>
        <position position="10"/>
    </location>
    <ligand>
        <name>a divalent metal cation</name>
        <dbReference type="ChEBI" id="CHEBI:60240"/>
        <label>1</label>
    </ligand>
</feature>
<evidence type="ECO:0000313" key="6">
    <source>
        <dbReference type="Proteomes" id="UP000028702"/>
    </source>
</evidence>
<feature type="binding site" evidence="4">
    <location>
        <position position="206"/>
    </location>
    <ligand>
        <name>a divalent metal cation</name>
        <dbReference type="ChEBI" id="CHEBI:60240"/>
        <label>1</label>
    </ligand>
</feature>
<keyword evidence="3 5" id="KW-0378">Hydrolase</keyword>
<dbReference type="FunFam" id="3.20.20.140:FF:000005">
    <property type="entry name" value="TatD family hydrolase"/>
    <property type="match status" value="1"/>
</dbReference>
<keyword evidence="2 4" id="KW-0479">Metal-binding</keyword>
<evidence type="ECO:0000256" key="3">
    <source>
        <dbReference type="ARBA" id="ARBA00022801"/>
    </source>
</evidence>
<accession>A0A081BFD4</accession>
<dbReference type="GO" id="GO:0005829">
    <property type="term" value="C:cytosol"/>
    <property type="evidence" value="ECO:0007669"/>
    <property type="project" value="TreeGrafter"/>
</dbReference>
<feature type="binding site" evidence="4">
    <location>
        <position position="130"/>
    </location>
    <ligand>
        <name>a divalent metal cation</name>
        <dbReference type="ChEBI" id="CHEBI:60240"/>
        <label>2</label>
    </ligand>
</feature>
<dbReference type="Pfam" id="PF01026">
    <property type="entry name" value="TatD_DNase"/>
    <property type="match status" value="1"/>
</dbReference>
<keyword evidence="6" id="KW-1185">Reference proteome</keyword>
<dbReference type="SUPFAM" id="SSF51556">
    <property type="entry name" value="Metallo-dependent hydrolases"/>
    <property type="match status" value="1"/>
</dbReference>
<dbReference type="GO" id="GO:0004536">
    <property type="term" value="F:DNA nuclease activity"/>
    <property type="evidence" value="ECO:0007669"/>
    <property type="project" value="InterPro"/>
</dbReference>
<sequence length="265" mass="29016">MNLLVDSHCHLDFKDFDGETDAIVQRAGAAGVGLMVTIGTKVTEFDKVLAVAERYDNIFCTVGIHPHEAESEPEVDAARLIELSRHPKVVGIGETGLDYYYEHSPREAQQKNFRSHIWAARETGLPLIVHTREADADTDRILSEEMAEGAFPGLLHCFSSGRALAMKAVDLGLYISLSGILTFKSAEDIRQTAADVPLERLLVETDSPYLAPVPKRGKRNEPSFVVHTAAKLAEIKGVSEGELAGATTDNFFRLFTKVPREALAA</sequence>
<dbReference type="InterPro" id="IPR018228">
    <property type="entry name" value="DNase_TatD-rel_CS"/>
</dbReference>
<comment type="similarity">
    <text evidence="1">Belongs to the metallo-dependent hydrolases superfamily. TatD-type hydrolase family.</text>
</comment>
<dbReference type="RefSeq" id="WP_045449688.1">
    <property type="nucleotide sequence ID" value="NZ_BBIO01000027.1"/>
</dbReference>
<evidence type="ECO:0000256" key="1">
    <source>
        <dbReference type="ARBA" id="ARBA00009275"/>
    </source>
</evidence>
<dbReference type="PANTHER" id="PTHR46124:SF2">
    <property type="entry name" value="D-AMINOACYL-TRNA DEACYLASE"/>
    <property type="match status" value="1"/>
</dbReference>
<comment type="caution">
    <text evidence="5">The sequence shown here is derived from an EMBL/GenBank/DDBJ whole genome shotgun (WGS) entry which is preliminary data.</text>
</comment>
<dbReference type="CDD" id="cd01310">
    <property type="entry name" value="TatD_DNAse"/>
    <property type="match status" value="1"/>
</dbReference>
<feature type="binding site" evidence="4">
    <location>
        <position position="94"/>
    </location>
    <ligand>
        <name>a divalent metal cation</name>
        <dbReference type="ChEBI" id="CHEBI:60240"/>
        <label>1</label>
    </ligand>
</feature>
<dbReference type="InterPro" id="IPR001130">
    <property type="entry name" value="TatD-like"/>
</dbReference>
<name>A0A081BFD4_9HYPH</name>
<dbReference type="PROSITE" id="PS01137">
    <property type="entry name" value="TATD_1"/>
    <property type="match status" value="1"/>
</dbReference>
<dbReference type="NCBIfam" id="TIGR00010">
    <property type="entry name" value="YchF/TatD family DNA exonuclease"/>
    <property type="match status" value="1"/>
</dbReference>
<proteinExistence type="inferred from homology"/>
<dbReference type="GO" id="GO:0016788">
    <property type="term" value="F:hydrolase activity, acting on ester bonds"/>
    <property type="evidence" value="ECO:0007669"/>
    <property type="project" value="InterPro"/>
</dbReference>